<dbReference type="Proteomes" id="UP000824005">
    <property type="component" value="Unassembled WGS sequence"/>
</dbReference>
<evidence type="ECO:0000313" key="2">
    <source>
        <dbReference type="EMBL" id="HIY67074.1"/>
    </source>
</evidence>
<dbReference type="AlphaFoldDB" id="A0A9D1YWF9"/>
<gene>
    <name evidence="2" type="ORF">H9830_12465</name>
</gene>
<feature type="domain" description="Flavin reductase like" evidence="1">
    <location>
        <begin position="13"/>
        <end position="161"/>
    </location>
</feature>
<dbReference type="GO" id="GO:0010181">
    <property type="term" value="F:FMN binding"/>
    <property type="evidence" value="ECO:0007669"/>
    <property type="project" value="InterPro"/>
</dbReference>
<dbReference type="GO" id="GO:0016646">
    <property type="term" value="F:oxidoreductase activity, acting on the CH-NH group of donors, NAD or NADP as acceptor"/>
    <property type="evidence" value="ECO:0007669"/>
    <property type="project" value="UniProtKB-ARBA"/>
</dbReference>
<name>A0A9D1YWF9_9MICO</name>
<organism evidence="2 3">
    <name type="scientific">Candidatus Agrococcus pullicola</name>
    <dbReference type="NCBI Taxonomy" id="2838429"/>
    <lineage>
        <taxon>Bacteria</taxon>
        <taxon>Bacillati</taxon>
        <taxon>Actinomycetota</taxon>
        <taxon>Actinomycetes</taxon>
        <taxon>Micrococcales</taxon>
        <taxon>Microbacteriaceae</taxon>
        <taxon>Agrococcus</taxon>
    </lineage>
</organism>
<sequence length="167" mass="17294">MGAKAREEVYEAFSRYGSGLTLVGVRDGDHDRFFIAASVMTASVDPFALAVSVGSGRDALPPMLAGAPWTLSVLSTGHHGLVEELTRDTSREERLLALGAAGAEPASSGGLWLPDALAAFTCRTSSVTPVNDQTLIVGEVVEASLGASAAPLLRWNRGFGTTASFAS</sequence>
<comment type="caution">
    <text evidence="2">The sequence shown here is derived from an EMBL/GenBank/DDBJ whole genome shotgun (WGS) entry which is preliminary data.</text>
</comment>
<dbReference type="SUPFAM" id="SSF50475">
    <property type="entry name" value="FMN-binding split barrel"/>
    <property type="match status" value="1"/>
</dbReference>
<dbReference type="InterPro" id="IPR002563">
    <property type="entry name" value="Flavin_Rdtase-like_dom"/>
</dbReference>
<dbReference type="EMBL" id="DXDC01000377">
    <property type="protein sequence ID" value="HIY67074.1"/>
    <property type="molecule type" value="Genomic_DNA"/>
</dbReference>
<evidence type="ECO:0000313" key="3">
    <source>
        <dbReference type="Proteomes" id="UP000824005"/>
    </source>
</evidence>
<proteinExistence type="predicted"/>
<dbReference type="Pfam" id="PF01613">
    <property type="entry name" value="Flavin_Reduct"/>
    <property type="match status" value="1"/>
</dbReference>
<dbReference type="SMART" id="SM00903">
    <property type="entry name" value="Flavin_Reduct"/>
    <property type="match status" value="1"/>
</dbReference>
<dbReference type="Gene3D" id="2.30.110.10">
    <property type="entry name" value="Electron Transport, Fmn-binding Protein, Chain A"/>
    <property type="match status" value="1"/>
</dbReference>
<evidence type="ECO:0000259" key="1">
    <source>
        <dbReference type="SMART" id="SM00903"/>
    </source>
</evidence>
<dbReference type="InterPro" id="IPR012349">
    <property type="entry name" value="Split_barrel_FMN-bd"/>
</dbReference>
<reference evidence="2" key="1">
    <citation type="journal article" date="2021" name="PeerJ">
        <title>Extensive microbial diversity within the chicken gut microbiome revealed by metagenomics and culture.</title>
        <authorList>
            <person name="Gilroy R."/>
            <person name="Ravi A."/>
            <person name="Getino M."/>
            <person name="Pursley I."/>
            <person name="Horton D.L."/>
            <person name="Alikhan N.F."/>
            <person name="Baker D."/>
            <person name="Gharbi K."/>
            <person name="Hall N."/>
            <person name="Watson M."/>
            <person name="Adriaenssens E.M."/>
            <person name="Foster-Nyarko E."/>
            <person name="Jarju S."/>
            <person name="Secka A."/>
            <person name="Antonio M."/>
            <person name="Oren A."/>
            <person name="Chaudhuri R.R."/>
            <person name="La Ragione R."/>
            <person name="Hildebrand F."/>
            <person name="Pallen M.J."/>
        </authorList>
    </citation>
    <scope>NUCLEOTIDE SEQUENCE</scope>
    <source>
        <strain evidence="2">ChiGjej1B1-98</strain>
    </source>
</reference>
<protein>
    <submittedName>
        <fullName evidence="2">Flavin reductase family protein</fullName>
    </submittedName>
</protein>
<reference evidence="2" key="2">
    <citation type="submission" date="2021-04" db="EMBL/GenBank/DDBJ databases">
        <authorList>
            <person name="Gilroy R."/>
        </authorList>
    </citation>
    <scope>NUCLEOTIDE SEQUENCE</scope>
    <source>
        <strain evidence="2">ChiGjej1B1-98</strain>
    </source>
</reference>
<accession>A0A9D1YWF9</accession>